<name>A0A941F4F1_9BACT</name>
<feature type="transmembrane region" description="Helical" evidence="7">
    <location>
        <begin position="31"/>
        <end position="50"/>
    </location>
</feature>
<dbReference type="Pfam" id="PF02687">
    <property type="entry name" value="FtsX"/>
    <property type="match status" value="1"/>
</dbReference>
<evidence type="ECO:0000313" key="11">
    <source>
        <dbReference type="Proteomes" id="UP000679220"/>
    </source>
</evidence>
<feature type="transmembrane region" description="Helical" evidence="7">
    <location>
        <begin position="332"/>
        <end position="360"/>
    </location>
</feature>
<evidence type="ECO:0000259" key="8">
    <source>
        <dbReference type="Pfam" id="PF02687"/>
    </source>
</evidence>
<keyword evidence="5 7" id="KW-0472">Membrane</keyword>
<reference evidence="10" key="2">
    <citation type="submission" date="2021-04" db="EMBL/GenBank/DDBJ databases">
        <authorList>
            <person name="Zhang T."/>
            <person name="Zhang Y."/>
            <person name="Lu D."/>
            <person name="Zuo D."/>
            <person name="Du Z."/>
        </authorList>
    </citation>
    <scope>NUCLEOTIDE SEQUENCE</scope>
    <source>
        <strain evidence="10">JR1</strain>
    </source>
</reference>
<comment type="subcellular location">
    <subcellularLocation>
        <location evidence="1">Cell membrane</location>
        <topology evidence="1">Multi-pass membrane protein</topology>
    </subcellularLocation>
</comment>
<feature type="transmembrane region" description="Helical" evidence="7">
    <location>
        <begin position="419"/>
        <end position="442"/>
    </location>
</feature>
<evidence type="ECO:0000256" key="7">
    <source>
        <dbReference type="SAM" id="Phobius"/>
    </source>
</evidence>
<evidence type="ECO:0000313" key="10">
    <source>
        <dbReference type="EMBL" id="MBR8536229.1"/>
    </source>
</evidence>
<evidence type="ECO:0000256" key="1">
    <source>
        <dbReference type="ARBA" id="ARBA00004651"/>
    </source>
</evidence>
<dbReference type="AlphaFoldDB" id="A0A941F4F1"/>
<feature type="domain" description="ABC3 transporter permease C-terminal" evidence="8">
    <location>
        <begin position="339"/>
        <end position="452"/>
    </location>
</feature>
<dbReference type="InterPro" id="IPR003838">
    <property type="entry name" value="ABC3_permease_C"/>
</dbReference>
<organism evidence="10 11">
    <name type="scientific">Carboxylicivirga sediminis</name>
    <dbReference type="NCBI Taxonomy" id="2006564"/>
    <lineage>
        <taxon>Bacteria</taxon>
        <taxon>Pseudomonadati</taxon>
        <taxon>Bacteroidota</taxon>
        <taxon>Bacteroidia</taxon>
        <taxon>Marinilabiliales</taxon>
        <taxon>Marinilabiliaceae</taxon>
        <taxon>Carboxylicivirga</taxon>
    </lineage>
</organism>
<proteinExistence type="inferred from homology"/>
<dbReference type="GO" id="GO:0005886">
    <property type="term" value="C:plasma membrane"/>
    <property type="evidence" value="ECO:0007669"/>
    <property type="project" value="UniProtKB-SubCell"/>
</dbReference>
<accession>A0A941F4F1</accession>
<dbReference type="RefSeq" id="WP_212191142.1">
    <property type="nucleotide sequence ID" value="NZ_JAGTAR010000017.1"/>
</dbReference>
<evidence type="ECO:0000256" key="5">
    <source>
        <dbReference type="ARBA" id="ARBA00023136"/>
    </source>
</evidence>
<reference evidence="10" key="1">
    <citation type="journal article" date="2018" name="Int. J. Syst. Evol. Microbiol.">
        <title>Carboxylicivirga sediminis sp. nov., isolated from coastal sediment.</title>
        <authorList>
            <person name="Wang F.Q."/>
            <person name="Ren L.H."/>
            <person name="Zou R.J."/>
            <person name="Sun Y.Z."/>
            <person name="Liu X.J."/>
            <person name="Jiang F."/>
            <person name="Liu L.J."/>
        </authorList>
    </citation>
    <scope>NUCLEOTIDE SEQUENCE</scope>
    <source>
        <strain evidence="10">JR1</strain>
    </source>
</reference>
<evidence type="ECO:0000259" key="9">
    <source>
        <dbReference type="Pfam" id="PF12704"/>
    </source>
</evidence>
<comment type="similarity">
    <text evidence="6">Belongs to the ABC-4 integral membrane protein family.</text>
</comment>
<dbReference type="InterPro" id="IPR025857">
    <property type="entry name" value="MacB_PCD"/>
</dbReference>
<dbReference type="InterPro" id="IPR050250">
    <property type="entry name" value="Macrolide_Exporter_MacB"/>
</dbReference>
<evidence type="ECO:0000256" key="2">
    <source>
        <dbReference type="ARBA" id="ARBA00022475"/>
    </source>
</evidence>
<comment type="caution">
    <text evidence="10">The sequence shown here is derived from an EMBL/GenBank/DDBJ whole genome shotgun (WGS) entry which is preliminary data.</text>
</comment>
<dbReference type="EMBL" id="JAGTAR010000017">
    <property type="protein sequence ID" value="MBR8536229.1"/>
    <property type="molecule type" value="Genomic_DNA"/>
</dbReference>
<feature type="domain" description="MacB-like periplasmic core" evidence="9">
    <location>
        <begin position="30"/>
        <end position="302"/>
    </location>
</feature>
<evidence type="ECO:0000256" key="3">
    <source>
        <dbReference type="ARBA" id="ARBA00022692"/>
    </source>
</evidence>
<keyword evidence="11" id="KW-1185">Reference proteome</keyword>
<keyword evidence="3 7" id="KW-0812">Transmembrane</keyword>
<dbReference type="Pfam" id="PF12704">
    <property type="entry name" value="MacB_PCD"/>
    <property type="match status" value="1"/>
</dbReference>
<dbReference type="PANTHER" id="PTHR30572">
    <property type="entry name" value="MEMBRANE COMPONENT OF TRANSPORTER-RELATED"/>
    <property type="match status" value="1"/>
</dbReference>
<protein>
    <submittedName>
        <fullName evidence="10">ABC transporter permease</fullName>
    </submittedName>
</protein>
<evidence type="ECO:0000256" key="4">
    <source>
        <dbReference type="ARBA" id="ARBA00022989"/>
    </source>
</evidence>
<sequence>MRKTPFQIYLRYAHNITIAIEAILSNKVKSFLTALGIMFGVAAVISMLAIGKGAQQEVLEQIKLVGVNNIIITPVDQSIDGNGVNADNGNKKKKFSKGLHQLDANSIIETIPSVKKVSPVVSLNYHAIKKGKSYPVTLEGVSPDYFEMLNIVIDQGKHFSEQHSDMGTPVCIIGDNIRNRFFNQSDPVGQYIKCGQVWLQVIGTIEKRDFTASASDEMGISSSDNKIIIPIKTMLMRFKDRGAIKPEVMDNMAGGGFVFFMGGNPEDEAPKASGKTTNQLDKIIVQVDETEQLSATADVIKRLILRRHSNIYDFEVTVPELLLKQQQKTNEIFNIVLGAIAGISLIVGGIGIMNIMLASVWERIREIGTRQAIGASRKDIIVQFLAESTLISISGGLIGIILGVLLAHLIHLMADIKTIVSFFSVIVAFGVSATVGIIFGYIPAKSAASQDPVESLRH</sequence>
<dbReference type="PANTHER" id="PTHR30572:SF4">
    <property type="entry name" value="ABC TRANSPORTER PERMEASE YTRF"/>
    <property type="match status" value="1"/>
</dbReference>
<dbReference type="Proteomes" id="UP000679220">
    <property type="component" value="Unassembled WGS sequence"/>
</dbReference>
<gene>
    <name evidence="10" type="ORF">KDU71_11725</name>
</gene>
<dbReference type="GO" id="GO:0022857">
    <property type="term" value="F:transmembrane transporter activity"/>
    <property type="evidence" value="ECO:0007669"/>
    <property type="project" value="TreeGrafter"/>
</dbReference>
<evidence type="ECO:0000256" key="6">
    <source>
        <dbReference type="ARBA" id="ARBA00038076"/>
    </source>
</evidence>
<keyword evidence="2" id="KW-1003">Cell membrane</keyword>
<keyword evidence="4 7" id="KW-1133">Transmembrane helix</keyword>
<feature type="transmembrane region" description="Helical" evidence="7">
    <location>
        <begin position="380"/>
        <end position="407"/>
    </location>
</feature>